<organism evidence="1 2">
    <name type="scientific">Desulfovibrio falkowii</name>
    <dbReference type="NCBI Taxonomy" id="3136602"/>
    <lineage>
        <taxon>Bacteria</taxon>
        <taxon>Pseudomonadati</taxon>
        <taxon>Thermodesulfobacteriota</taxon>
        <taxon>Desulfovibrionia</taxon>
        <taxon>Desulfovibrionales</taxon>
        <taxon>Desulfovibrionaceae</taxon>
        <taxon>Desulfovibrio</taxon>
    </lineage>
</organism>
<comment type="caution">
    <text evidence="1">The sequence shown here is derived from an EMBL/GenBank/DDBJ whole genome shotgun (WGS) entry which is preliminary data.</text>
</comment>
<evidence type="ECO:0000313" key="1">
    <source>
        <dbReference type="EMBL" id="GAB1254615.1"/>
    </source>
</evidence>
<sequence length="569" mass="63621">MAKKDLTQKEFLQQLGEYAETLRRTIEANCAAFPIDAKASKARRKRAQGDFKFFCATYFPHYTQVGGKPTGPSALHDWIDANLPAVVDASEGIKQALAAPRGEAKSTRITLMLVVWCVLTGRKRYIPIIADAFEQAAPFLEGIKVELESNPRLITDYADHTGPGRIWNVGTIVTKGNVKIQAFGALKRIRGLRHGPLRPDLVILDDLENDENVKSIEQRDKLENWLMSTVLNLGPADDSMDIIYVGTILHYDSVLARTLKKPAWRGKRFQSIIKWPDNMDLWDTWEAIYSDRSEDGGPDAALAYYSANRAAMDAGAIVSWPSYRPLYKLMCKRAESHDAFDSEQQNDPLSTGNAPFASVIVLWTELPSGLLHFGACDPSLGKSGKGRDPSALLVGGLHRDTMRLFTLEALIRKRHPDRIIQDMIALQRSYNCLMWAVETVQFQAFFADVAMQRAIASGTPLPIQPVVNSTDKDLRIETLQPYMAQGRILLHHTQQTLIDQLRHWPKADHDDGPDGLEMLWRVAMRGFVSLQDAFIRVPRVPPLGGMLGTDIDDDDLDGAGGFYGPQRWV</sequence>
<name>A0ABQ0E9Y3_9BACT</name>
<dbReference type="NCBIfam" id="TIGR01630">
    <property type="entry name" value="psiM2_ORF9"/>
    <property type="match status" value="1"/>
</dbReference>
<dbReference type="Gene3D" id="3.30.420.240">
    <property type="match status" value="1"/>
</dbReference>
<keyword evidence="2" id="KW-1185">Reference proteome</keyword>
<protein>
    <submittedName>
        <fullName evidence="1">Phage terminase large subunit</fullName>
    </submittedName>
</protein>
<accession>A0ABQ0E9Y3</accession>
<dbReference type="RefSeq" id="WP_407844874.1">
    <property type="nucleotide sequence ID" value="NZ_BAAFSG010000001.1"/>
</dbReference>
<dbReference type="InterPro" id="IPR006517">
    <property type="entry name" value="Phage_terminase_lsu-like_C"/>
</dbReference>
<dbReference type="Gene3D" id="3.40.50.300">
    <property type="entry name" value="P-loop containing nucleotide triphosphate hydrolases"/>
    <property type="match status" value="1"/>
</dbReference>
<dbReference type="InterPro" id="IPR027417">
    <property type="entry name" value="P-loop_NTPase"/>
</dbReference>
<evidence type="ECO:0000313" key="2">
    <source>
        <dbReference type="Proteomes" id="UP001628192"/>
    </source>
</evidence>
<proteinExistence type="predicted"/>
<gene>
    <name evidence="1" type="primary">terL</name>
    <name evidence="1" type="ORF">Defa_21020</name>
</gene>
<dbReference type="Proteomes" id="UP001628192">
    <property type="component" value="Unassembled WGS sequence"/>
</dbReference>
<dbReference type="EMBL" id="BAAFSG010000001">
    <property type="protein sequence ID" value="GAB1254615.1"/>
    <property type="molecule type" value="Genomic_DNA"/>
</dbReference>
<reference evidence="1 2" key="1">
    <citation type="journal article" date="2025" name="Int. J. Syst. Evol. Microbiol.">
        <title>Desulfovibrio falkowii sp. nov., Porphyromonas miyakawae sp. nov., Mediterraneibacter flintii sp. nov. and Owariibacterium komagatae gen. nov., sp. nov., isolated from human faeces.</title>
        <authorList>
            <person name="Hamaguchi T."/>
            <person name="Ohara M."/>
            <person name="Hisatomi A."/>
            <person name="Sekiguchi K."/>
            <person name="Takeda J.I."/>
            <person name="Ueyama J."/>
            <person name="Ito M."/>
            <person name="Nishiwaki H."/>
            <person name="Ogi T."/>
            <person name="Hirayama M."/>
            <person name="Ohkuma M."/>
            <person name="Sakamoto M."/>
            <person name="Ohno K."/>
        </authorList>
    </citation>
    <scope>NUCLEOTIDE SEQUENCE [LARGE SCALE GENOMIC DNA]</scope>
    <source>
        <strain evidence="1 2">13CB8C</strain>
    </source>
</reference>